<evidence type="ECO:0000313" key="1">
    <source>
        <dbReference type="EMBL" id="KAJ9106167.1"/>
    </source>
</evidence>
<proteinExistence type="predicted"/>
<name>A0ACC2W4Z4_9TREE</name>
<organism evidence="1 2">
    <name type="scientific">Naganishia friedmannii</name>
    <dbReference type="NCBI Taxonomy" id="89922"/>
    <lineage>
        <taxon>Eukaryota</taxon>
        <taxon>Fungi</taxon>
        <taxon>Dikarya</taxon>
        <taxon>Basidiomycota</taxon>
        <taxon>Agaricomycotina</taxon>
        <taxon>Tremellomycetes</taxon>
        <taxon>Filobasidiales</taxon>
        <taxon>Filobasidiaceae</taxon>
        <taxon>Naganishia</taxon>
    </lineage>
</organism>
<sequence length="83" mass="8957">MQSQQQQQPNYQQQQPIDPNAPQGHAQAFMGQAQQDGGYYGTPAPGPMGMVQQQPPPQQMPNQQQFGGGVPYGQYPPGAENCA</sequence>
<dbReference type="Proteomes" id="UP001227268">
    <property type="component" value="Unassembled WGS sequence"/>
</dbReference>
<comment type="caution">
    <text evidence="1">The sequence shown here is derived from an EMBL/GenBank/DDBJ whole genome shotgun (WGS) entry which is preliminary data.</text>
</comment>
<evidence type="ECO:0000313" key="2">
    <source>
        <dbReference type="Proteomes" id="UP001227268"/>
    </source>
</evidence>
<protein>
    <submittedName>
        <fullName evidence="1">Uncharacterized protein</fullName>
    </submittedName>
</protein>
<dbReference type="EMBL" id="JASBWT010000003">
    <property type="protein sequence ID" value="KAJ9106167.1"/>
    <property type="molecule type" value="Genomic_DNA"/>
</dbReference>
<gene>
    <name evidence="1" type="ORF">QFC21_001310</name>
</gene>
<accession>A0ACC2W4Z4</accession>
<keyword evidence="2" id="KW-1185">Reference proteome</keyword>
<reference evidence="1" key="1">
    <citation type="submission" date="2023-04" db="EMBL/GenBank/DDBJ databases">
        <title>Draft Genome sequencing of Naganishia species isolated from polar environments using Oxford Nanopore Technology.</title>
        <authorList>
            <person name="Leo P."/>
            <person name="Venkateswaran K."/>
        </authorList>
    </citation>
    <scope>NUCLEOTIDE SEQUENCE</scope>
    <source>
        <strain evidence="1">MNA-CCFEE 5423</strain>
    </source>
</reference>